<dbReference type="AlphaFoldDB" id="A0A239AM67"/>
<dbReference type="Proteomes" id="UP000198305">
    <property type="component" value="Unassembled WGS sequence"/>
</dbReference>
<evidence type="ECO:0000313" key="1">
    <source>
        <dbReference type="EMBL" id="SNR96659.1"/>
    </source>
</evidence>
<protein>
    <submittedName>
        <fullName evidence="1">Uncharacterized protein</fullName>
    </submittedName>
</protein>
<evidence type="ECO:0000313" key="2">
    <source>
        <dbReference type="Proteomes" id="UP000198305"/>
    </source>
</evidence>
<reference evidence="2" key="1">
    <citation type="submission" date="2017-06" db="EMBL/GenBank/DDBJ databases">
        <authorList>
            <person name="Varghese N."/>
            <person name="Submissions S."/>
        </authorList>
    </citation>
    <scope>NUCLEOTIDE SEQUENCE [LARGE SCALE GENOMIC DNA]</scope>
    <source>
        <strain evidence="2">Ca-68</strain>
    </source>
</reference>
<name>A0A239AM67_9PROT</name>
<keyword evidence="2" id="KW-1185">Reference proteome</keyword>
<accession>A0A239AM67</accession>
<proteinExistence type="predicted"/>
<dbReference type="EMBL" id="FZOA01000008">
    <property type="protein sequence ID" value="SNR96659.1"/>
    <property type="molecule type" value="Genomic_DNA"/>
</dbReference>
<sequence>MTAFYDKIHEISQELSHRGELNHNHAVAIATDSLGSNVMQSYDTIATGPL</sequence>
<organism evidence="1 2">
    <name type="scientific">Methylobacillus rhizosphaerae</name>
    <dbReference type="NCBI Taxonomy" id="551994"/>
    <lineage>
        <taxon>Bacteria</taxon>
        <taxon>Pseudomonadati</taxon>
        <taxon>Pseudomonadota</taxon>
        <taxon>Betaproteobacteria</taxon>
        <taxon>Nitrosomonadales</taxon>
        <taxon>Methylophilaceae</taxon>
        <taxon>Methylobacillus</taxon>
    </lineage>
</organism>
<gene>
    <name evidence="1" type="ORF">SAMN05192560_2006</name>
</gene>